<gene>
    <name evidence="1" type="ORF">QWY31_00535</name>
</gene>
<proteinExistence type="predicted"/>
<organism evidence="1 2">
    <name type="scientific">Shiella aurantiaca</name>
    <dbReference type="NCBI Taxonomy" id="3058365"/>
    <lineage>
        <taxon>Bacteria</taxon>
        <taxon>Pseudomonadati</taxon>
        <taxon>Bacteroidota</taxon>
        <taxon>Cytophagia</taxon>
        <taxon>Cytophagales</taxon>
        <taxon>Shiellaceae</taxon>
        <taxon>Shiella</taxon>
    </lineage>
</organism>
<reference evidence="1" key="1">
    <citation type="submission" date="2023-06" db="EMBL/GenBank/DDBJ databases">
        <title>Cytophagales bacterium Strain LB-30, isolated from soil.</title>
        <authorList>
            <person name="Liu B."/>
        </authorList>
    </citation>
    <scope>NUCLEOTIDE SEQUENCE</scope>
    <source>
        <strain evidence="1">LB-30</strain>
    </source>
</reference>
<evidence type="ECO:0000313" key="1">
    <source>
        <dbReference type="EMBL" id="MDN4163962.1"/>
    </source>
</evidence>
<dbReference type="Proteomes" id="UP001168552">
    <property type="component" value="Unassembled WGS sequence"/>
</dbReference>
<sequence>MDLIKFLLRIATQFNALDSNDRLKIEEEAYQWKEQFLKKENAFSKFYKEHLEAWYTKLFLSLFFLFAVRQISSWMNPEPIDDEDFD</sequence>
<comment type="caution">
    <text evidence="1">The sequence shown here is derived from an EMBL/GenBank/DDBJ whole genome shotgun (WGS) entry which is preliminary data.</text>
</comment>
<name>A0ABT8F0J2_9BACT</name>
<protein>
    <submittedName>
        <fullName evidence="1">Uncharacterized protein</fullName>
    </submittedName>
</protein>
<accession>A0ABT8F0J2</accession>
<evidence type="ECO:0000313" key="2">
    <source>
        <dbReference type="Proteomes" id="UP001168552"/>
    </source>
</evidence>
<keyword evidence="2" id="KW-1185">Reference proteome</keyword>
<dbReference type="RefSeq" id="WP_320002491.1">
    <property type="nucleotide sequence ID" value="NZ_JAUHJS010000001.1"/>
</dbReference>
<dbReference type="EMBL" id="JAUHJS010000001">
    <property type="protein sequence ID" value="MDN4163962.1"/>
    <property type="molecule type" value="Genomic_DNA"/>
</dbReference>